<proteinExistence type="inferred from homology"/>
<evidence type="ECO:0000313" key="9">
    <source>
        <dbReference type="Proteomes" id="UP000501408"/>
    </source>
</evidence>
<keyword evidence="9" id="KW-1185">Reference proteome</keyword>
<reference evidence="8 9" key="1">
    <citation type="submission" date="2020-03" db="EMBL/GenBank/DDBJ databases">
        <title>Genome mining reveals the biosynthetic pathways of PHA and ectoines of the halophilic strain Salinivibrio costicola M318 isolated from fermented shrimp paste.</title>
        <authorList>
            <person name="Doan T.V."/>
            <person name="Tran L.T."/>
            <person name="Trieu T.A."/>
            <person name="Nguyen Q.V."/>
            <person name="Quach T.N."/>
            <person name="Phi T.Q."/>
            <person name="Kumar S."/>
        </authorList>
    </citation>
    <scope>NUCLEOTIDE SEQUENCE [LARGE SCALE GENOMIC DNA]</scope>
    <source>
        <strain evidence="8 9">M318</strain>
    </source>
</reference>
<dbReference type="SUPFAM" id="SSF48452">
    <property type="entry name" value="TPR-like"/>
    <property type="match status" value="3"/>
</dbReference>
<evidence type="ECO:0000256" key="6">
    <source>
        <dbReference type="SAM" id="Coils"/>
    </source>
</evidence>
<keyword evidence="3" id="KW-0677">Repeat</keyword>
<evidence type="ECO:0000256" key="5">
    <source>
        <dbReference type="ARBA" id="ARBA00038253"/>
    </source>
</evidence>
<dbReference type="Gene3D" id="3.30.70.270">
    <property type="match status" value="1"/>
</dbReference>
<evidence type="ECO:0000256" key="1">
    <source>
        <dbReference type="ARBA" id="ARBA00004496"/>
    </source>
</evidence>
<dbReference type="SMART" id="SM00028">
    <property type="entry name" value="TPR"/>
    <property type="match status" value="6"/>
</dbReference>
<keyword evidence="6" id="KW-0175">Coiled coil</keyword>
<organism evidence="8 9">
    <name type="scientific">Salinivibrio costicola</name>
    <name type="common">Vibrio costicola</name>
    <dbReference type="NCBI Taxonomy" id="51367"/>
    <lineage>
        <taxon>Bacteria</taxon>
        <taxon>Pseudomonadati</taxon>
        <taxon>Pseudomonadota</taxon>
        <taxon>Gammaproteobacteria</taxon>
        <taxon>Vibrionales</taxon>
        <taxon>Vibrionaceae</taxon>
        <taxon>Salinivibrio</taxon>
    </lineage>
</organism>
<dbReference type="EMBL" id="CP050266">
    <property type="protein sequence ID" value="QIR05501.1"/>
    <property type="molecule type" value="Genomic_DNA"/>
</dbReference>
<name>A0ABX6K1Q2_SALCS</name>
<comment type="subcellular location">
    <subcellularLocation>
        <location evidence="1">Cytoplasm</location>
    </subcellularLocation>
</comment>
<gene>
    <name evidence="8" type="ORF">HBA18_03360</name>
</gene>
<keyword evidence="7" id="KW-0732">Signal</keyword>
<dbReference type="InterPro" id="IPR019734">
    <property type="entry name" value="TPR_rpt"/>
</dbReference>
<evidence type="ECO:0000256" key="4">
    <source>
        <dbReference type="ARBA" id="ARBA00022803"/>
    </source>
</evidence>
<feature type="signal peptide" evidence="7">
    <location>
        <begin position="1"/>
        <end position="21"/>
    </location>
</feature>
<sequence length="783" mass="89095">MRFSRPFLGLLLWLTSSMALASIHSSPVLTNAEELLATAPEQSLEISNRFLAQRRLTTGANRSHVNNDTDRSIRTPLHTVYAYLISARAYAHLEQPLEAKAALQKAYQVVEEHELKHTLVQVMLTEASLTWHLVGDDKQALHKLDEVDAALNALPDNSLNIHDVRFNSALLRANILAATADSETALIAYERARSQLSTHPENLRDKVEFQLSLGAFLLDEKQHESALTELLSAFWIASENEYTALIARANMQLAQLYFQQGVLKQALEHANQAAAFFEHFSLSRQLSASQRLLAAIYEQQARYNFALVHYFNALEIEQNLSRPKPLAEVHFAIARTYFELSHYPLSDRYIQDTLRLAGAMPNSQLTTQAILLQGQIHLALSKPKLAEKEIQTALEQAQAQQDLATVTRAYQALSAALEAQGQYQQALAMQREYERLRARQTETEQQSQADTFKQQQRVVERQLQMDELQRQLDGARQEQIHLQKVNYFLLGSLGVLLVIVYLRHRAAVMRQIELEQLRDDFYAHPRTGLRNLRMLNAKLPRSLEKSNANFEQWYLNDMIHQPLSDRLRFAMFDVAFLKDLFLHHGYQYAQDIERQLGEYLSDKVTGTGRLYHFSDALFIYIETNWEEDAQPDALAHFVQSLIEDFVAHYHQQPDDSDQDDTLSANIRLSTQVCVGLAEYPFLPRAYTSINDQELIEILLTATNKACELAEQSGDSHWVHLSAIDTAPAASFVNTNLRHACLRGIDSGLVKVKTSANTSINWQTDHESDKKRGLIIDDRSNKSV</sequence>
<keyword evidence="2" id="KW-0963">Cytoplasm</keyword>
<feature type="chain" id="PRO_5047348583" evidence="7">
    <location>
        <begin position="22"/>
        <end position="783"/>
    </location>
</feature>
<feature type="coiled-coil region" evidence="6">
    <location>
        <begin position="426"/>
        <end position="485"/>
    </location>
</feature>
<evidence type="ECO:0000256" key="3">
    <source>
        <dbReference type="ARBA" id="ARBA00022737"/>
    </source>
</evidence>
<keyword evidence="4" id="KW-0802">TPR repeat</keyword>
<dbReference type="PANTHER" id="PTHR46630">
    <property type="entry name" value="TETRATRICOPEPTIDE REPEAT PROTEIN 29"/>
    <property type="match status" value="1"/>
</dbReference>
<comment type="similarity">
    <text evidence="5">Belongs to the Rap family.</text>
</comment>
<dbReference type="Proteomes" id="UP000501408">
    <property type="component" value="Chromosome 1"/>
</dbReference>
<evidence type="ECO:0000256" key="2">
    <source>
        <dbReference type="ARBA" id="ARBA00022490"/>
    </source>
</evidence>
<dbReference type="RefSeq" id="WP_077455945.1">
    <property type="nucleotide sequence ID" value="NZ_CP050266.1"/>
</dbReference>
<dbReference type="InterPro" id="IPR043128">
    <property type="entry name" value="Rev_trsase/Diguanyl_cyclase"/>
</dbReference>
<dbReference type="InterPro" id="IPR051476">
    <property type="entry name" value="Bac_ResReg_Asp_Phosphatase"/>
</dbReference>
<evidence type="ECO:0000256" key="7">
    <source>
        <dbReference type="SAM" id="SignalP"/>
    </source>
</evidence>
<dbReference type="PANTHER" id="PTHR46630:SF1">
    <property type="entry name" value="TETRATRICOPEPTIDE REPEAT PROTEIN 29"/>
    <property type="match status" value="1"/>
</dbReference>
<dbReference type="Gene3D" id="1.25.40.10">
    <property type="entry name" value="Tetratricopeptide repeat domain"/>
    <property type="match status" value="2"/>
</dbReference>
<dbReference type="InterPro" id="IPR011990">
    <property type="entry name" value="TPR-like_helical_dom_sf"/>
</dbReference>
<evidence type="ECO:0000313" key="8">
    <source>
        <dbReference type="EMBL" id="QIR05501.1"/>
    </source>
</evidence>
<accession>A0ABX6K1Q2</accession>
<protein>
    <submittedName>
        <fullName evidence="8">GGDEF domain-containing protein</fullName>
    </submittedName>
</protein>